<keyword evidence="5" id="KW-1185">Reference proteome</keyword>
<evidence type="ECO:0000313" key="4">
    <source>
        <dbReference type="EMBL" id="MFD1720158.1"/>
    </source>
</evidence>
<dbReference type="PANTHER" id="PTHR12526:SF608">
    <property type="entry name" value="PELF"/>
    <property type="match status" value="1"/>
</dbReference>
<dbReference type="Pfam" id="PF00534">
    <property type="entry name" value="Glycos_transf_1"/>
    <property type="match status" value="1"/>
</dbReference>
<evidence type="ECO:0000313" key="5">
    <source>
        <dbReference type="Proteomes" id="UP001597347"/>
    </source>
</evidence>
<feature type="domain" description="Glycosyl transferase family 1" evidence="2">
    <location>
        <begin position="339"/>
        <end position="520"/>
    </location>
</feature>
<evidence type="ECO:0000259" key="3">
    <source>
        <dbReference type="Pfam" id="PF11997"/>
    </source>
</evidence>
<dbReference type="NCBIfam" id="NF038011">
    <property type="entry name" value="PelF"/>
    <property type="match status" value="1"/>
</dbReference>
<name>A0ABW4L9N0_9MICO</name>
<dbReference type="InterPro" id="IPR022622">
    <property type="entry name" value="DUF3492"/>
</dbReference>
<dbReference type="InterPro" id="IPR001296">
    <property type="entry name" value="Glyco_trans_1"/>
</dbReference>
<accession>A0ABW4L9N0</accession>
<reference evidence="5" key="1">
    <citation type="journal article" date="2019" name="Int. J. Syst. Evol. Microbiol.">
        <title>The Global Catalogue of Microorganisms (GCM) 10K type strain sequencing project: providing services to taxonomists for standard genome sequencing and annotation.</title>
        <authorList>
            <consortium name="The Broad Institute Genomics Platform"/>
            <consortium name="The Broad Institute Genome Sequencing Center for Infectious Disease"/>
            <person name="Wu L."/>
            <person name="Ma J."/>
        </authorList>
    </citation>
    <scope>NUCLEOTIDE SEQUENCE [LARGE SCALE GENOMIC DNA]</scope>
    <source>
        <strain evidence="5">CGMCC 1.12471</strain>
    </source>
</reference>
<keyword evidence="1" id="KW-0808">Transferase</keyword>
<dbReference type="SUPFAM" id="SSF53756">
    <property type="entry name" value="UDP-Glycosyltransferase/glycogen phosphorylase"/>
    <property type="match status" value="1"/>
</dbReference>
<feature type="domain" description="DUF3492" evidence="3">
    <location>
        <begin position="23"/>
        <end position="312"/>
    </location>
</feature>
<organism evidence="4 5">
    <name type="scientific">Amnibacterium endophyticum</name>
    <dbReference type="NCBI Taxonomy" id="2109337"/>
    <lineage>
        <taxon>Bacteria</taxon>
        <taxon>Bacillati</taxon>
        <taxon>Actinomycetota</taxon>
        <taxon>Actinomycetes</taxon>
        <taxon>Micrococcales</taxon>
        <taxon>Microbacteriaceae</taxon>
        <taxon>Amnibacterium</taxon>
    </lineage>
</organism>
<dbReference type="Gene3D" id="3.40.50.2000">
    <property type="entry name" value="Glycogen Phosphorylase B"/>
    <property type="match status" value="2"/>
</dbReference>
<dbReference type="EMBL" id="JBHUEA010000001">
    <property type="protein sequence ID" value="MFD1720158.1"/>
    <property type="molecule type" value="Genomic_DNA"/>
</dbReference>
<sequence length="558" mass="62061">MSSIDEGLEPTAAQVAADFPEVDIAIVCESTYPYLKGGLSAVVHQLCEAHPDYRIGIIHIAWDRSSPTVPLYDVPPQVQWVMPVYQSLQEHAGTFKAFRPRDSRVPGRHRRAVVTRLFDALDAHFAGDDGPLWALWDDGVNPVTRTFRLWPLLSSTEFMQAATQYFAGSGLSFADLFWQVREFFSLAYCVSDLHFPKAHVYHSHTTGAAGLLAAAAARQHGTSFFLTEHNLYVRDTINTLMNRSLATEVSVDEWRTITEYTTADFEPTTAVVDPKLRGWLGWFARSGVVAYRAADFISYLYPDAIREAAALGGPGEKSHVLPNGVRPADFAAARDEYRNRQERDADDRIWRLACAARVVPIKGQMDLLEALALLLEAGVTNWELDVMGPENEQPAYVEACKRRAHELGLDGRVRFLGTVNLRERFGGYDALVLPSHNEGQPIVVLEAMTVGLPTIGTYVGGMKQLVEDDIRVTIDDEAVLLGPCGLLAQPRRPEDLAAKLGRLLQDRVLYEALSRNAQERVERYFHLDSAMGMYRVVYSTMLPGGPDFLEAAVPADVR</sequence>
<dbReference type="Pfam" id="PF11997">
    <property type="entry name" value="DUF3492"/>
    <property type="match status" value="1"/>
</dbReference>
<comment type="caution">
    <text evidence="4">The sequence shown here is derived from an EMBL/GenBank/DDBJ whole genome shotgun (WGS) entry which is preliminary data.</text>
</comment>
<evidence type="ECO:0000259" key="2">
    <source>
        <dbReference type="Pfam" id="PF00534"/>
    </source>
</evidence>
<dbReference type="PANTHER" id="PTHR12526">
    <property type="entry name" value="GLYCOSYLTRANSFERASE"/>
    <property type="match status" value="1"/>
</dbReference>
<dbReference type="Proteomes" id="UP001597347">
    <property type="component" value="Unassembled WGS sequence"/>
</dbReference>
<proteinExistence type="predicted"/>
<protein>
    <submittedName>
        <fullName evidence="4">GT4 family glycosyltransferase PelF</fullName>
    </submittedName>
</protein>
<evidence type="ECO:0000256" key="1">
    <source>
        <dbReference type="ARBA" id="ARBA00022679"/>
    </source>
</evidence>
<dbReference type="RefSeq" id="WP_377931365.1">
    <property type="nucleotide sequence ID" value="NZ_JBHUEA010000001.1"/>
</dbReference>
<gene>
    <name evidence="4" type="primary">pelF</name>
    <name evidence="4" type="ORF">ACFSBI_01225</name>
</gene>
<dbReference type="InterPro" id="IPR047691">
    <property type="entry name" value="PelF-like"/>
</dbReference>